<dbReference type="KEGG" id="slt:Slit_1213"/>
<dbReference type="InterPro" id="IPR036165">
    <property type="entry name" value="YefM-like_sf"/>
</dbReference>
<evidence type="ECO:0000256" key="1">
    <source>
        <dbReference type="ARBA" id="ARBA00009981"/>
    </source>
</evidence>
<dbReference type="HOGENOM" id="CLU_166037_3_2_4"/>
<dbReference type="eggNOG" id="COG2161">
    <property type="taxonomic scope" value="Bacteria"/>
</dbReference>
<dbReference type="InterPro" id="IPR006442">
    <property type="entry name" value="Antitoxin_Phd/YefM"/>
</dbReference>
<dbReference type="SUPFAM" id="SSF143120">
    <property type="entry name" value="YefM-like"/>
    <property type="match status" value="1"/>
</dbReference>
<keyword evidence="4" id="KW-1185">Reference proteome</keyword>
<protein>
    <recommendedName>
        <fullName evidence="2">Antitoxin</fullName>
    </recommendedName>
</protein>
<dbReference type="STRING" id="580332.Slit_1213"/>
<proteinExistence type="inferred from homology"/>
<dbReference type="Pfam" id="PF02604">
    <property type="entry name" value="PhdYeFM_antitox"/>
    <property type="match status" value="1"/>
</dbReference>
<dbReference type="NCBIfam" id="TIGR01552">
    <property type="entry name" value="phd_fam"/>
    <property type="match status" value="1"/>
</dbReference>
<dbReference type="AlphaFoldDB" id="D5CR65"/>
<dbReference type="OrthoDB" id="7069202at2"/>
<sequence>MQEQIISLTDFKASASRLLQETRGGANIILTQNGTASAVVQDYATYRAQQDAFLMLKLMVQGEADAQKNRLTPQAKVFDTLRTSLLKQQKRHG</sequence>
<evidence type="ECO:0000313" key="4">
    <source>
        <dbReference type="Proteomes" id="UP000001625"/>
    </source>
</evidence>
<accession>D5CR65</accession>
<reference evidence="3 4" key="1">
    <citation type="submission" date="2010-03" db="EMBL/GenBank/DDBJ databases">
        <title>Complete sequence of Sideroxydans lithotrophicus ES-1.</title>
        <authorList>
            <consortium name="US DOE Joint Genome Institute"/>
            <person name="Lucas S."/>
            <person name="Copeland A."/>
            <person name="Lapidus A."/>
            <person name="Cheng J.-F."/>
            <person name="Bruce D."/>
            <person name="Goodwin L."/>
            <person name="Pitluck S."/>
            <person name="Munk A.C."/>
            <person name="Detter J.C."/>
            <person name="Han C."/>
            <person name="Tapia R."/>
            <person name="Larimer F."/>
            <person name="Land M."/>
            <person name="Hauser L."/>
            <person name="Kyrpides N."/>
            <person name="Ivanova N."/>
            <person name="Emerson D."/>
            <person name="Woyke T."/>
        </authorList>
    </citation>
    <scope>NUCLEOTIDE SEQUENCE [LARGE SCALE GENOMIC DNA]</scope>
    <source>
        <strain evidence="3 4">ES-1</strain>
    </source>
</reference>
<dbReference type="Proteomes" id="UP000001625">
    <property type="component" value="Chromosome"/>
</dbReference>
<dbReference type="RefSeq" id="WP_013029349.1">
    <property type="nucleotide sequence ID" value="NC_013959.1"/>
</dbReference>
<comment type="function">
    <text evidence="2">Antitoxin component of a type II toxin-antitoxin (TA) system.</text>
</comment>
<name>D5CR65_SIDLE</name>
<dbReference type="EMBL" id="CP001965">
    <property type="protein sequence ID" value="ADE11451.1"/>
    <property type="molecule type" value="Genomic_DNA"/>
</dbReference>
<comment type="similarity">
    <text evidence="1 2">Belongs to the phD/YefM antitoxin family.</text>
</comment>
<evidence type="ECO:0000313" key="3">
    <source>
        <dbReference type="EMBL" id="ADE11451.1"/>
    </source>
</evidence>
<gene>
    <name evidence="3" type="ordered locus">Slit_1213</name>
</gene>
<organism evidence="3 4">
    <name type="scientific">Sideroxydans lithotrophicus (strain ES-1)</name>
    <dbReference type="NCBI Taxonomy" id="580332"/>
    <lineage>
        <taxon>Bacteria</taxon>
        <taxon>Pseudomonadati</taxon>
        <taxon>Pseudomonadota</taxon>
        <taxon>Betaproteobacteria</taxon>
        <taxon>Nitrosomonadales</taxon>
        <taxon>Gallionellaceae</taxon>
        <taxon>Sideroxydans</taxon>
    </lineage>
</organism>
<evidence type="ECO:0000256" key="2">
    <source>
        <dbReference type="RuleBase" id="RU362080"/>
    </source>
</evidence>